<dbReference type="EMBL" id="WJJP01000634">
    <property type="protein sequence ID" value="MBD3326771.1"/>
    <property type="molecule type" value="Genomic_DNA"/>
</dbReference>
<comment type="similarity">
    <text evidence="1">Belongs to the PemK/MazF family.</text>
</comment>
<protein>
    <recommendedName>
        <fullName evidence="1">mRNA interferase</fullName>
        <ecNumber evidence="1">3.1.-.-</ecNumber>
    </recommendedName>
</protein>
<proteinExistence type="inferred from homology"/>
<dbReference type="SUPFAM" id="SSF50118">
    <property type="entry name" value="Cell growth inhibitor/plasmid maintenance toxic component"/>
    <property type="match status" value="1"/>
</dbReference>
<evidence type="ECO:0000313" key="2">
    <source>
        <dbReference type="EMBL" id="MBD3326771.1"/>
    </source>
</evidence>
<dbReference type="EC" id="3.1.-.-" evidence="1"/>
<dbReference type="InterPro" id="IPR011067">
    <property type="entry name" value="Plasmid_toxin/cell-grow_inhib"/>
</dbReference>
<keyword evidence="1" id="KW-0255">Endonuclease</keyword>
<dbReference type="Gene3D" id="2.30.30.110">
    <property type="match status" value="1"/>
</dbReference>
<organism evidence="2 3">
    <name type="scientific">candidate division KSB3 bacterium</name>
    <dbReference type="NCBI Taxonomy" id="2044937"/>
    <lineage>
        <taxon>Bacteria</taxon>
        <taxon>candidate division KSB3</taxon>
    </lineage>
</organism>
<dbReference type="GO" id="GO:0006402">
    <property type="term" value="P:mRNA catabolic process"/>
    <property type="evidence" value="ECO:0007669"/>
    <property type="project" value="TreeGrafter"/>
</dbReference>
<dbReference type="InterPro" id="IPR003477">
    <property type="entry name" value="PemK-like"/>
</dbReference>
<dbReference type="AlphaFoldDB" id="A0A9D5JZR3"/>
<accession>A0A9D5JZR3</accession>
<dbReference type="Proteomes" id="UP000649604">
    <property type="component" value="Unassembled WGS sequence"/>
</dbReference>
<comment type="caution">
    <text evidence="2">The sequence shown here is derived from an EMBL/GenBank/DDBJ whole genome shotgun (WGS) entry which is preliminary data.</text>
</comment>
<sequence length="119" mass="13705">MDIKQGDIFWVDLDEPLGSEPGYRRPHVVIQNNLYNNSSLDTIIVCALTTNLKRRRSPENVLLKKGEANLPKQSMVIVSQIFTVDRRDLVEKIGSLPRQRIRQILKGIHMLTTPSVRNW</sequence>
<dbReference type="GO" id="GO:0004521">
    <property type="term" value="F:RNA endonuclease activity"/>
    <property type="evidence" value="ECO:0007669"/>
    <property type="project" value="TreeGrafter"/>
</dbReference>
<evidence type="ECO:0000256" key="1">
    <source>
        <dbReference type="PIRNR" id="PIRNR033490"/>
    </source>
</evidence>
<dbReference type="PANTHER" id="PTHR33988">
    <property type="entry name" value="ENDORIBONUCLEASE MAZF-RELATED"/>
    <property type="match status" value="1"/>
</dbReference>
<dbReference type="PIRSF" id="PIRSF033490">
    <property type="entry name" value="MazF"/>
    <property type="match status" value="1"/>
</dbReference>
<dbReference type="PANTHER" id="PTHR33988:SF2">
    <property type="entry name" value="ENDORIBONUCLEASE MAZF"/>
    <property type="match status" value="1"/>
</dbReference>
<dbReference type="GO" id="GO:0016075">
    <property type="term" value="P:rRNA catabolic process"/>
    <property type="evidence" value="ECO:0007669"/>
    <property type="project" value="TreeGrafter"/>
</dbReference>
<comment type="function">
    <text evidence="1">Toxic component of a type II toxin-antitoxin (TA) system.</text>
</comment>
<dbReference type="Pfam" id="PF02452">
    <property type="entry name" value="PemK_toxin"/>
    <property type="match status" value="1"/>
</dbReference>
<evidence type="ECO:0000313" key="3">
    <source>
        <dbReference type="Proteomes" id="UP000649604"/>
    </source>
</evidence>
<keyword evidence="1" id="KW-0378">Hydrolase</keyword>
<name>A0A9D5JZR3_9BACT</name>
<dbReference type="GO" id="GO:0016787">
    <property type="term" value="F:hydrolase activity"/>
    <property type="evidence" value="ECO:0007669"/>
    <property type="project" value="UniProtKB-KW"/>
</dbReference>
<gene>
    <name evidence="2" type="ORF">GF339_19460</name>
</gene>
<keyword evidence="1" id="KW-0540">Nuclease</keyword>
<dbReference type="GO" id="GO:0003677">
    <property type="term" value="F:DNA binding"/>
    <property type="evidence" value="ECO:0007669"/>
    <property type="project" value="InterPro"/>
</dbReference>
<reference evidence="2" key="1">
    <citation type="submission" date="2019-11" db="EMBL/GenBank/DDBJ databases">
        <title>Microbial mats filling the niche in hypersaline microbial mats.</title>
        <authorList>
            <person name="Wong H.L."/>
            <person name="Macleod F.I."/>
            <person name="White R.A. III"/>
            <person name="Burns B.P."/>
        </authorList>
    </citation>
    <scope>NUCLEOTIDE SEQUENCE</scope>
    <source>
        <strain evidence="2">Rbin_158</strain>
    </source>
</reference>